<evidence type="ECO:0000256" key="1">
    <source>
        <dbReference type="ARBA" id="ARBA00022676"/>
    </source>
</evidence>
<keyword evidence="3" id="KW-0732">Signal</keyword>
<dbReference type="CDD" id="cd03801">
    <property type="entry name" value="GT4_PimA-like"/>
    <property type="match status" value="1"/>
</dbReference>
<feature type="chain" id="PRO_5039257620" evidence="3">
    <location>
        <begin position="18"/>
        <end position="424"/>
    </location>
</feature>
<gene>
    <name evidence="5" type="ORF">H9811_01585</name>
</gene>
<evidence type="ECO:0000259" key="4">
    <source>
        <dbReference type="Pfam" id="PF00534"/>
    </source>
</evidence>
<evidence type="ECO:0000313" key="6">
    <source>
        <dbReference type="Proteomes" id="UP000824048"/>
    </source>
</evidence>
<evidence type="ECO:0000256" key="3">
    <source>
        <dbReference type="SAM" id="SignalP"/>
    </source>
</evidence>
<keyword evidence="2" id="KW-0808">Transferase</keyword>
<dbReference type="InterPro" id="IPR001296">
    <property type="entry name" value="Glyco_trans_1"/>
</dbReference>
<protein>
    <submittedName>
        <fullName evidence="5">Glycosyltransferase family 4 protein</fullName>
    </submittedName>
</protein>
<name>A0A9D2ENY6_9FIRM</name>
<dbReference type="Proteomes" id="UP000824048">
    <property type="component" value="Unassembled WGS sequence"/>
</dbReference>
<feature type="domain" description="Glycosyl transferase family 1" evidence="4">
    <location>
        <begin position="229"/>
        <end position="395"/>
    </location>
</feature>
<dbReference type="PANTHER" id="PTHR12526:SF510">
    <property type="entry name" value="D-INOSITOL 3-PHOSPHATE GLYCOSYLTRANSFERASE"/>
    <property type="match status" value="1"/>
</dbReference>
<evidence type="ECO:0000313" key="5">
    <source>
        <dbReference type="EMBL" id="HIZ41233.1"/>
    </source>
</evidence>
<dbReference type="Pfam" id="PF00534">
    <property type="entry name" value="Glycos_transf_1"/>
    <property type="match status" value="1"/>
</dbReference>
<reference evidence="5" key="2">
    <citation type="submission" date="2021-04" db="EMBL/GenBank/DDBJ databases">
        <authorList>
            <person name="Gilroy R."/>
        </authorList>
    </citation>
    <scope>NUCLEOTIDE SEQUENCE</scope>
    <source>
        <strain evidence="5">ChiSxjej1B13-11774</strain>
    </source>
</reference>
<organism evidence="5 6">
    <name type="scientific">Candidatus Gemmiger excrementigallinarum</name>
    <dbReference type="NCBI Taxonomy" id="2838609"/>
    <lineage>
        <taxon>Bacteria</taxon>
        <taxon>Bacillati</taxon>
        <taxon>Bacillota</taxon>
        <taxon>Clostridia</taxon>
        <taxon>Eubacteriales</taxon>
        <taxon>Gemmiger</taxon>
    </lineage>
</organism>
<dbReference type="PANTHER" id="PTHR12526">
    <property type="entry name" value="GLYCOSYLTRANSFERASE"/>
    <property type="match status" value="1"/>
</dbReference>
<accession>A0A9D2ENY6</accession>
<reference evidence="5" key="1">
    <citation type="journal article" date="2021" name="PeerJ">
        <title>Extensive microbial diversity within the chicken gut microbiome revealed by metagenomics and culture.</title>
        <authorList>
            <person name="Gilroy R."/>
            <person name="Ravi A."/>
            <person name="Getino M."/>
            <person name="Pursley I."/>
            <person name="Horton D.L."/>
            <person name="Alikhan N.F."/>
            <person name="Baker D."/>
            <person name="Gharbi K."/>
            <person name="Hall N."/>
            <person name="Watson M."/>
            <person name="Adriaenssens E.M."/>
            <person name="Foster-Nyarko E."/>
            <person name="Jarju S."/>
            <person name="Secka A."/>
            <person name="Antonio M."/>
            <person name="Oren A."/>
            <person name="Chaudhuri R.R."/>
            <person name="La Ragione R."/>
            <person name="Hildebrand F."/>
            <person name="Pallen M.J."/>
        </authorList>
    </citation>
    <scope>NUCLEOTIDE SEQUENCE</scope>
    <source>
        <strain evidence="5">ChiSxjej1B13-11774</strain>
    </source>
</reference>
<dbReference type="AlphaFoldDB" id="A0A9D2ENY6"/>
<dbReference type="GO" id="GO:0016757">
    <property type="term" value="F:glycosyltransferase activity"/>
    <property type="evidence" value="ECO:0007669"/>
    <property type="project" value="UniProtKB-KW"/>
</dbReference>
<dbReference type="SUPFAM" id="SSF53756">
    <property type="entry name" value="UDP-Glycosyltransferase/glycogen phosphorylase"/>
    <property type="match status" value="1"/>
</dbReference>
<dbReference type="Gene3D" id="3.40.50.2000">
    <property type="entry name" value="Glycogen Phosphorylase B"/>
    <property type="match status" value="1"/>
</dbReference>
<dbReference type="EMBL" id="DXBP01000006">
    <property type="protein sequence ID" value="HIZ41233.1"/>
    <property type="molecule type" value="Genomic_DNA"/>
</dbReference>
<feature type="signal peptide" evidence="3">
    <location>
        <begin position="1"/>
        <end position="17"/>
    </location>
</feature>
<comment type="caution">
    <text evidence="5">The sequence shown here is derived from an EMBL/GenBank/DDBJ whole genome shotgun (WGS) entry which is preliminary data.</text>
</comment>
<sequence>MHVFWLVSMVLPQAAVACGLDSASDVSGGWLTGQLTALQQHEELQLTVACVDGRRHTALCGTADGITYRILPGPGEFAPLLQELHPDLVHIWGTEYAAAAAMQQAAGALHLPVLVGIQGVMQDCAAHLCDGVPEQYCHSTPLDRAVDRLIPGALLDKLQANFDALAQSEASLLGKARFVTGRTCFDRLAVEKLSPDARYFACNETLRPLFYEGPLWQARHFGRAPVLLLSQGNYPLKNLHTVLRALPAILQRWPDAELRIAGWPPLDKGPLLRPLIARLFPYQRFCRKLAAELGVAEHIRYTGPLDAAAMRQAYLDADLFILPSLSENSPNSLGEAMLLGLPCVASRAGGIPDMMTDGREGRLYGDALDADALAQTVTEVLSAPDSGAALGRAARVRALQTHDPAVNAQALCGIYQTILQEEVR</sequence>
<evidence type="ECO:0000256" key="2">
    <source>
        <dbReference type="ARBA" id="ARBA00022679"/>
    </source>
</evidence>
<proteinExistence type="predicted"/>
<keyword evidence="1" id="KW-0328">Glycosyltransferase</keyword>